<dbReference type="InterPro" id="IPR042316">
    <property type="entry name" value="IRKI-like"/>
</dbReference>
<sequence length="483" mass="54987">MINNMAPSSSKTSLSPPHRSPHFSPIKECEREENEDEEFQERTSSRGTPNGCTDKREVESKHHPTPLHQPKSSTRKRQESNDTAGDNRAVSCNKCRPSTREKISVVPLDSNGINRHSIASPNGIFKSIFSSLIKRSPRSSDASSTSTTPREEQWKVAVAELSHKLIQATRKRDEALLEASRLKYSMAEIEKKLNKLEIYCHNLKSGLDVCSSNSPYQISNNHMKHRRITIGDHDKVIEQFLVSVSEARSSVRFLSRSLTLQLRPMGSKIYDRISLLLQPYDIKISLSKNPRSLLFYLEALLNKAFFEDFESIGFQKNASTQILNPIDRCEANFASFTHLQGLTWDEVLNKGTRHFSEEFSRFCDRKMSEIVAMLGWNRAWPEPLLQAFFGASKSVWLVHLLANSVHPSLPIFRVDNGSRFDSVYMEDMGGDRARRLVPTMIRIMVAPGFYVYGNVVKCKVLCRYHNRDNNNESHDKGLPPSPM</sequence>
<feature type="compositionally biased region" description="Polar residues" evidence="1">
    <location>
        <begin position="1"/>
        <end position="15"/>
    </location>
</feature>
<evidence type="ECO:0000256" key="1">
    <source>
        <dbReference type="SAM" id="MobiDB-lite"/>
    </source>
</evidence>
<gene>
    <name evidence="3" type="ORF">F0562_012961</name>
</gene>
<proteinExistence type="predicted"/>
<evidence type="ECO:0000259" key="2">
    <source>
        <dbReference type="Pfam" id="PF24994"/>
    </source>
</evidence>
<accession>A0A5J4ZX61</accession>
<reference evidence="3 4" key="1">
    <citation type="submission" date="2019-09" db="EMBL/GenBank/DDBJ databases">
        <title>A chromosome-level genome assembly of the Chinese tupelo Nyssa sinensis.</title>
        <authorList>
            <person name="Yang X."/>
            <person name="Kang M."/>
            <person name="Yang Y."/>
            <person name="Xiong H."/>
            <person name="Wang M."/>
            <person name="Zhang Z."/>
            <person name="Wang Z."/>
            <person name="Wu H."/>
            <person name="Ma T."/>
            <person name="Liu J."/>
            <person name="Xi Z."/>
        </authorList>
    </citation>
    <scope>NUCLEOTIDE SEQUENCE [LARGE SCALE GENOMIC DNA]</scope>
    <source>
        <strain evidence="3">J267</strain>
        <tissue evidence="3">Leaf</tissue>
    </source>
</reference>
<feature type="region of interest" description="Disordered" evidence="1">
    <location>
        <begin position="1"/>
        <end position="95"/>
    </location>
</feature>
<feature type="compositionally biased region" description="Basic and acidic residues" evidence="1">
    <location>
        <begin position="53"/>
        <end position="62"/>
    </location>
</feature>
<keyword evidence="4" id="KW-1185">Reference proteome</keyword>
<name>A0A5J4ZX61_9ASTE</name>
<feature type="domain" description="GIL1/IRKI C-terminal" evidence="2">
    <location>
        <begin position="411"/>
        <end position="461"/>
    </location>
</feature>
<evidence type="ECO:0000313" key="3">
    <source>
        <dbReference type="EMBL" id="KAA8522288.1"/>
    </source>
</evidence>
<protein>
    <recommendedName>
        <fullName evidence="2">GIL1/IRKI C-terminal domain-containing protein</fullName>
    </recommendedName>
</protein>
<evidence type="ECO:0000313" key="4">
    <source>
        <dbReference type="Proteomes" id="UP000325577"/>
    </source>
</evidence>
<dbReference type="Proteomes" id="UP000325577">
    <property type="component" value="Linkage Group LG5"/>
</dbReference>
<dbReference type="OrthoDB" id="785851at2759"/>
<dbReference type="PANTHER" id="PTHR31029:SF4">
    <property type="entry name" value="CYCLIN-DEPENDENT KINASE-LIKE PROTEIN"/>
    <property type="match status" value="1"/>
</dbReference>
<dbReference type="EMBL" id="CM018048">
    <property type="protein sequence ID" value="KAA8522288.1"/>
    <property type="molecule type" value="Genomic_DNA"/>
</dbReference>
<dbReference type="InterPro" id="IPR056813">
    <property type="entry name" value="GIL1_IRKI_C"/>
</dbReference>
<organism evidence="3 4">
    <name type="scientific">Nyssa sinensis</name>
    <dbReference type="NCBI Taxonomy" id="561372"/>
    <lineage>
        <taxon>Eukaryota</taxon>
        <taxon>Viridiplantae</taxon>
        <taxon>Streptophyta</taxon>
        <taxon>Embryophyta</taxon>
        <taxon>Tracheophyta</taxon>
        <taxon>Spermatophyta</taxon>
        <taxon>Magnoliopsida</taxon>
        <taxon>eudicotyledons</taxon>
        <taxon>Gunneridae</taxon>
        <taxon>Pentapetalae</taxon>
        <taxon>asterids</taxon>
        <taxon>Cornales</taxon>
        <taxon>Nyssaceae</taxon>
        <taxon>Nyssa</taxon>
    </lineage>
</organism>
<dbReference type="Pfam" id="PF24994">
    <property type="entry name" value="GIL1_IRKI_C"/>
    <property type="match status" value="1"/>
</dbReference>
<dbReference type="PANTHER" id="PTHR31029">
    <property type="entry name" value="CYCLIN-DEPENDENT KINASE-LIKE PROTEIN"/>
    <property type="match status" value="1"/>
</dbReference>
<dbReference type="AlphaFoldDB" id="A0A5J4ZX61"/>